<keyword evidence="7" id="KW-0411">Iron-sulfur</keyword>
<evidence type="ECO:0000256" key="4">
    <source>
        <dbReference type="ARBA" id="ARBA00022723"/>
    </source>
</evidence>
<dbReference type="SUPFAM" id="SSF52343">
    <property type="entry name" value="Ferredoxin reductase-like, C-terminal NADP-linked domain"/>
    <property type="match status" value="1"/>
</dbReference>
<evidence type="ECO:0000313" key="11">
    <source>
        <dbReference type="Proteomes" id="UP001589536"/>
    </source>
</evidence>
<dbReference type="PROSITE" id="PS00197">
    <property type="entry name" value="2FE2S_FER_1"/>
    <property type="match status" value="1"/>
</dbReference>
<gene>
    <name evidence="10" type="ORF">ACFFPI_05720</name>
</gene>
<dbReference type="SUPFAM" id="SSF63380">
    <property type="entry name" value="Riboflavin synthase domain-like"/>
    <property type="match status" value="1"/>
</dbReference>
<dbReference type="InterPro" id="IPR039261">
    <property type="entry name" value="FNR_nucleotide-bd"/>
</dbReference>
<dbReference type="PROSITE" id="PS51384">
    <property type="entry name" value="FAD_FR"/>
    <property type="match status" value="1"/>
</dbReference>
<keyword evidence="6" id="KW-0408">Iron</keyword>
<dbReference type="RefSeq" id="WP_345052945.1">
    <property type="nucleotide sequence ID" value="NZ_BAABED010000001.1"/>
</dbReference>
<feature type="domain" description="FAD-binding FR-type" evidence="9">
    <location>
        <begin position="17"/>
        <end position="124"/>
    </location>
</feature>
<dbReference type="Pfam" id="PF00111">
    <property type="entry name" value="Fer2"/>
    <property type="match status" value="1"/>
</dbReference>
<dbReference type="InterPro" id="IPR001041">
    <property type="entry name" value="2Fe-2S_ferredoxin-type"/>
</dbReference>
<dbReference type="CDD" id="cd06185">
    <property type="entry name" value="PDR_like"/>
    <property type="match status" value="1"/>
</dbReference>
<proteinExistence type="predicted"/>
<feature type="domain" description="2Fe-2S ferredoxin-type" evidence="8">
    <location>
        <begin position="249"/>
        <end position="334"/>
    </location>
</feature>
<accession>A0ABV5UMK0</accession>
<dbReference type="InterPro" id="IPR017927">
    <property type="entry name" value="FAD-bd_FR_type"/>
</dbReference>
<dbReference type="InterPro" id="IPR017938">
    <property type="entry name" value="Riboflavin_synthase-like_b-brl"/>
</dbReference>
<evidence type="ECO:0000256" key="7">
    <source>
        <dbReference type="ARBA" id="ARBA00023014"/>
    </source>
</evidence>
<dbReference type="InterPro" id="IPR006058">
    <property type="entry name" value="2Fe2S_fd_BS"/>
</dbReference>
<dbReference type="PRINTS" id="PR00409">
    <property type="entry name" value="PHDIOXRDTASE"/>
</dbReference>
<dbReference type="EMBL" id="JBHMBH010000012">
    <property type="protein sequence ID" value="MFB9713651.1"/>
    <property type="molecule type" value="Genomic_DNA"/>
</dbReference>
<evidence type="ECO:0000256" key="6">
    <source>
        <dbReference type="ARBA" id="ARBA00023004"/>
    </source>
</evidence>
<dbReference type="PANTHER" id="PTHR47354:SF1">
    <property type="entry name" value="CARNITINE MONOOXYGENASE REDUCTASE SUBUNIT"/>
    <property type="match status" value="1"/>
</dbReference>
<evidence type="ECO:0000256" key="1">
    <source>
        <dbReference type="ARBA" id="ARBA00001974"/>
    </source>
</evidence>
<evidence type="ECO:0000256" key="2">
    <source>
        <dbReference type="ARBA" id="ARBA00022630"/>
    </source>
</evidence>
<dbReference type="Proteomes" id="UP001589536">
    <property type="component" value="Unassembled WGS sequence"/>
</dbReference>
<evidence type="ECO:0000259" key="8">
    <source>
        <dbReference type="PROSITE" id="PS51085"/>
    </source>
</evidence>
<organism evidence="10 11">
    <name type="scientific">Arthrobacter methylotrophus</name>
    <dbReference type="NCBI Taxonomy" id="121291"/>
    <lineage>
        <taxon>Bacteria</taxon>
        <taxon>Bacillati</taxon>
        <taxon>Actinomycetota</taxon>
        <taxon>Actinomycetes</taxon>
        <taxon>Micrococcales</taxon>
        <taxon>Micrococcaceae</taxon>
        <taxon>Arthrobacter</taxon>
    </lineage>
</organism>
<dbReference type="Gene3D" id="3.40.50.80">
    <property type="entry name" value="Nucleotide-binding domain of ferredoxin-NADP reductase (FNR) module"/>
    <property type="match status" value="1"/>
</dbReference>
<dbReference type="SUPFAM" id="SSF54292">
    <property type="entry name" value="2Fe-2S ferredoxin-like"/>
    <property type="match status" value="1"/>
</dbReference>
<sequence>MTDVTLQRPDGELDSLQESYPVRVIERRDVAEDTISLALKRIDGLDFPAWDPGAHIDVVLGTDGNGEALSRQYSLWGDPGNRSVWRIAILKDPKSRGGSVKVHETLAEGVRLTVKGPRNHFPLEPAGEYVFFAGGIGITPILPMVRAVAAKGQPWRLYFLARNRARLALLDEIALLPHGRVVLHCDEEAGLIDLPSITGELGPDADVYACGPGPLLDALENLSALGPWTFHCERFAAPASMPGSDERPFDVVMFKSGRTVHVPVGVSCLKVLRDNGADVDWSCGEGVCGTCETEVVEGTPDHRDAVLTPQERGANETMMPCVSRSKSARIILNI</sequence>
<evidence type="ECO:0000256" key="3">
    <source>
        <dbReference type="ARBA" id="ARBA00022714"/>
    </source>
</evidence>
<dbReference type="Gene3D" id="2.40.30.10">
    <property type="entry name" value="Translation factors"/>
    <property type="match status" value="1"/>
</dbReference>
<evidence type="ECO:0000256" key="5">
    <source>
        <dbReference type="ARBA" id="ARBA00023002"/>
    </source>
</evidence>
<dbReference type="InterPro" id="IPR036010">
    <property type="entry name" value="2Fe-2S_ferredoxin-like_sf"/>
</dbReference>
<keyword evidence="3" id="KW-0001">2Fe-2S</keyword>
<keyword evidence="2" id="KW-0285">Flavoprotein</keyword>
<dbReference type="InterPro" id="IPR050415">
    <property type="entry name" value="MRET"/>
</dbReference>
<comment type="caution">
    <text evidence="10">The sequence shown here is derived from an EMBL/GenBank/DDBJ whole genome shotgun (WGS) entry which is preliminary data.</text>
</comment>
<keyword evidence="4" id="KW-0479">Metal-binding</keyword>
<dbReference type="PROSITE" id="PS51085">
    <property type="entry name" value="2FE2S_FER_2"/>
    <property type="match status" value="1"/>
</dbReference>
<dbReference type="InterPro" id="IPR012675">
    <property type="entry name" value="Beta-grasp_dom_sf"/>
</dbReference>
<dbReference type="CDD" id="cd00207">
    <property type="entry name" value="fer2"/>
    <property type="match status" value="1"/>
</dbReference>
<dbReference type="Gene3D" id="3.10.20.30">
    <property type="match status" value="1"/>
</dbReference>
<protein>
    <submittedName>
        <fullName evidence="10">PDR/VanB family oxidoreductase</fullName>
    </submittedName>
</protein>
<keyword evidence="11" id="KW-1185">Reference proteome</keyword>
<reference evidence="10 11" key="1">
    <citation type="submission" date="2024-09" db="EMBL/GenBank/DDBJ databases">
        <authorList>
            <person name="Sun Q."/>
            <person name="Mori K."/>
        </authorList>
    </citation>
    <scope>NUCLEOTIDE SEQUENCE [LARGE SCALE GENOMIC DNA]</scope>
    <source>
        <strain evidence="10 11">JCM 13519</strain>
    </source>
</reference>
<name>A0ABV5UMK0_9MICC</name>
<evidence type="ECO:0000313" key="10">
    <source>
        <dbReference type="EMBL" id="MFB9713651.1"/>
    </source>
</evidence>
<keyword evidence="5" id="KW-0560">Oxidoreductase</keyword>
<comment type="cofactor">
    <cofactor evidence="1">
        <name>FAD</name>
        <dbReference type="ChEBI" id="CHEBI:57692"/>
    </cofactor>
</comment>
<evidence type="ECO:0000259" key="9">
    <source>
        <dbReference type="PROSITE" id="PS51384"/>
    </source>
</evidence>
<dbReference type="PANTHER" id="PTHR47354">
    <property type="entry name" value="NADH OXIDOREDUCTASE HCR"/>
    <property type="match status" value="1"/>
</dbReference>